<dbReference type="GO" id="GO:0071013">
    <property type="term" value="C:catalytic step 2 spliceosome"/>
    <property type="evidence" value="ECO:0007669"/>
    <property type="project" value="TreeGrafter"/>
</dbReference>
<dbReference type="PANTHER" id="PTHR10701:SF0">
    <property type="entry name" value="SMALL NUCLEAR RIBONUCLEOPROTEIN-ASSOCIATED PROTEIN B"/>
    <property type="match status" value="1"/>
</dbReference>
<dbReference type="STRING" id="1344418.A0A1D2VBN9"/>
<dbReference type="OrthoDB" id="2020720at2759"/>
<evidence type="ECO:0000256" key="4">
    <source>
        <dbReference type="ARBA" id="ARBA00022490"/>
    </source>
</evidence>
<dbReference type="EMBL" id="KV454488">
    <property type="protein sequence ID" value="ODV59025.1"/>
    <property type="molecule type" value="Genomic_DNA"/>
</dbReference>
<evidence type="ECO:0000256" key="6">
    <source>
        <dbReference type="ARBA" id="ARBA00022884"/>
    </source>
</evidence>
<accession>A0A1D2VBN9</accession>
<evidence type="ECO:0000256" key="2">
    <source>
        <dbReference type="ARBA" id="ARBA00004496"/>
    </source>
</evidence>
<dbReference type="InterPro" id="IPR047575">
    <property type="entry name" value="Sm"/>
</dbReference>
<dbReference type="GO" id="GO:0071004">
    <property type="term" value="C:U2-type prespliceosome"/>
    <property type="evidence" value="ECO:0007669"/>
    <property type="project" value="TreeGrafter"/>
</dbReference>
<dbReference type="AlphaFoldDB" id="A0A1D2VBN9"/>
<gene>
    <name evidence="12" type="ORF">ASCRUDRAFT_20999</name>
</gene>
<dbReference type="GO" id="GO:0070990">
    <property type="term" value="F:snRNP binding"/>
    <property type="evidence" value="ECO:0007669"/>
    <property type="project" value="TreeGrafter"/>
</dbReference>
<evidence type="ECO:0000313" key="13">
    <source>
        <dbReference type="Proteomes" id="UP000095038"/>
    </source>
</evidence>
<dbReference type="InterPro" id="IPR010920">
    <property type="entry name" value="LSM_dom_sf"/>
</dbReference>
<keyword evidence="5" id="KW-0507">mRNA processing</keyword>
<dbReference type="PANTHER" id="PTHR10701">
    <property type="entry name" value="SMALL NUCLEAR RIBONUCLEOPROTEIN-ASSOCIATED PROTEIN B AND N"/>
    <property type="match status" value="1"/>
</dbReference>
<evidence type="ECO:0000256" key="10">
    <source>
        <dbReference type="ARBA" id="ARBA00041355"/>
    </source>
</evidence>
<dbReference type="CDD" id="cd01717">
    <property type="entry name" value="Sm_B"/>
    <property type="match status" value="1"/>
</dbReference>
<evidence type="ECO:0000313" key="12">
    <source>
        <dbReference type="EMBL" id="ODV59025.1"/>
    </source>
</evidence>
<evidence type="ECO:0000256" key="3">
    <source>
        <dbReference type="ARBA" id="ARBA00009123"/>
    </source>
</evidence>
<dbReference type="GO" id="GO:0005685">
    <property type="term" value="C:U1 snRNP"/>
    <property type="evidence" value="ECO:0007669"/>
    <property type="project" value="TreeGrafter"/>
</dbReference>
<keyword evidence="8" id="KW-0539">Nucleus</keyword>
<dbReference type="SMART" id="SM00651">
    <property type="entry name" value="Sm"/>
    <property type="match status" value="1"/>
</dbReference>
<evidence type="ECO:0000256" key="5">
    <source>
        <dbReference type="ARBA" id="ARBA00022664"/>
    </source>
</evidence>
<dbReference type="GO" id="GO:0005686">
    <property type="term" value="C:U2 snRNP"/>
    <property type="evidence" value="ECO:0007669"/>
    <property type="project" value="TreeGrafter"/>
</dbReference>
<dbReference type="InterPro" id="IPR050914">
    <property type="entry name" value="snRNP_SmB/NAA38-like"/>
</dbReference>
<evidence type="ECO:0000256" key="8">
    <source>
        <dbReference type="ARBA" id="ARBA00023242"/>
    </source>
</evidence>
<dbReference type="Proteomes" id="UP000095038">
    <property type="component" value="Unassembled WGS sequence"/>
</dbReference>
<organism evidence="12 13">
    <name type="scientific">Ascoidea rubescens DSM 1968</name>
    <dbReference type="NCBI Taxonomy" id="1344418"/>
    <lineage>
        <taxon>Eukaryota</taxon>
        <taxon>Fungi</taxon>
        <taxon>Dikarya</taxon>
        <taxon>Ascomycota</taxon>
        <taxon>Saccharomycotina</taxon>
        <taxon>Saccharomycetes</taxon>
        <taxon>Ascoideaceae</taxon>
        <taxon>Ascoidea</taxon>
    </lineage>
</organism>
<dbReference type="GO" id="GO:0046540">
    <property type="term" value="C:U4/U6 x U5 tri-snRNP complex"/>
    <property type="evidence" value="ECO:0007669"/>
    <property type="project" value="TreeGrafter"/>
</dbReference>
<keyword evidence="6" id="KW-0694">RNA-binding</keyword>
<name>A0A1D2VBN9_9ASCO</name>
<protein>
    <recommendedName>
        <fullName evidence="10">Sm protein B</fullName>
    </recommendedName>
</protein>
<dbReference type="GO" id="GO:0003723">
    <property type="term" value="F:RNA binding"/>
    <property type="evidence" value="ECO:0007669"/>
    <property type="project" value="UniProtKB-KW"/>
</dbReference>
<dbReference type="GeneID" id="30963299"/>
<reference evidence="13" key="1">
    <citation type="submission" date="2016-05" db="EMBL/GenBank/DDBJ databases">
        <title>Comparative genomics of biotechnologically important yeasts.</title>
        <authorList>
            <consortium name="DOE Joint Genome Institute"/>
            <person name="Riley R."/>
            <person name="Haridas S."/>
            <person name="Wolfe K.H."/>
            <person name="Lopes M.R."/>
            <person name="Hittinger C.T."/>
            <person name="Goker M."/>
            <person name="Salamov A."/>
            <person name="Wisecaver J."/>
            <person name="Long T.M."/>
            <person name="Aerts A.L."/>
            <person name="Barry K."/>
            <person name="Choi C."/>
            <person name="Clum A."/>
            <person name="Coughlan A.Y."/>
            <person name="Deshpande S."/>
            <person name="Douglass A.P."/>
            <person name="Hanson S.J."/>
            <person name="Klenk H.-P."/>
            <person name="Labutti K."/>
            <person name="Lapidus A."/>
            <person name="Lindquist E."/>
            <person name="Lipzen A."/>
            <person name="Meier-Kolthoff J.P."/>
            <person name="Ohm R.A."/>
            <person name="Otillar R.P."/>
            <person name="Pangilinan J."/>
            <person name="Peng Y."/>
            <person name="Rokas A."/>
            <person name="Rosa C.A."/>
            <person name="Scheuner C."/>
            <person name="Sibirny A.A."/>
            <person name="Slot J.C."/>
            <person name="Stielow J.B."/>
            <person name="Sun H."/>
            <person name="Kurtzman C.P."/>
            <person name="Blackwell M."/>
            <person name="Grigoriev I.V."/>
            <person name="Jeffries T.W."/>
        </authorList>
    </citation>
    <scope>NUCLEOTIDE SEQUENCE [LARGE SCALE GENOMIC DNA]</scope>
    <source>
        <strain evidence="13">DSM 1968</strain>
    </source>
</reference>
<evidence type="ECO:0000259" key="11">
    <source>
        <dbReference type="PROSITE" id="PS52002"/>
    </source>
</evidence>
<dbReference type="GO" id="GO:0005737">
    <property type="term" value="C:cytoplasm"/>
    <property type="evidence" value="ECO:0007669"/>
    <property type="project" value="UniProtKB-SubCell"/>
</dbReference>
<feature type="non-terminal residue" evidence="12">
    <location>
        <position position="103"/>
    </location>
</feature>
<dbReference type="Gene3D" id="2.30.30.100">
    <property type="match status" value="1"/>
</dbReference>
<dbReference type="GO" id="GO:0005682">
    <property type="term" value="C:U5 snRNP"/>
    <property type="evidence" value="ECO:0007669"/>
    <property type="project" value="TreeGrafter"/>
</dbReference>
<keyword evidence="9" id="KW-0687">Ribonucleoprotein</keyword>
<evidence type="ECO:0000256" key="7">
    <source>
        <dbReference type="ARBA" id="ARBA00023187"/>
    </source>
</evidence>
<keyword evidence="7" id="KW-0508">mRNA splicing</keyword>
<keyword evidence="13" id="KW-1185">Reference proteome</keyword>
<comment type="similarity">
    <text evidence="3">Belongs to the snRNP SmB/SmN family.</text>
</comment>
<dbReference type="SUPFAM" id="SSF50182">
    <property type="entry name" value="Sm-like ribonucleoproteins"/>
    <property type="match status" value="1"/>
</dbReference>
<keyword evidence="4" id="KW-0963">Cytoplasm</keyword>
<feature type="domain" description="Sm" evidence="11">
    <location>
        <begin position="7"/>
        <end position="102"/>
    </location>
</feature>
<dbReference type="Pfam" id="PF01423">
    <property type="entry name" value="LSM"/>
    <property type="match status" value="1"/>
</dbReference>
<evidence type="ECO:0000256" key="9">
    <source>
        <dbReference type="ARBA" id="ARBA00023274"/>
    </source>
</evidence>
<proteinExistence type="inferred from homology"/>
<dbReference type="InterPro" id="IPR001163">
    <property type="entry name" value="Sm_dom_euk/arc"/>
</dbReference>
<dbReference type="FunCoup" id="A0A1D2VBN9">
    <property type="interactions" value="372"/>
</dbReference>
<dbReference type="GO" id="GO:0005687">
    <property type="term" value="C:U4 snRNP"/>
    <property type="evidence" value="ECO:0007669"/>
    <property type="project" value="TreeGrafter"/>
</dbReference>
<dbReference type="GO" id="GO:0000398">
    <property type="term" value="P:mRNA splicing, via spliceosome"/>
    <property type="evidence" value="ECO:0007669"/>
    <property type="project" value="TreeGrafter"/>
</dbReference>
<sequence length="103" mass="11563">MSALNVSKRTKIGDLLHYKIKVITLDGRELVGELLAFDKHMNLVLSDVEEFRITKKSRFAIKDAKRKGQASTQHLVKEDKRALGLIILRGEHIVGFNVVAAPL</sequence>
<dbReference type="InParanoid" id="A0A1D2VBN9"/>
<dbReference type="RefSeq" id="XP_020045332.1">
    <property type="nucleotide sequence ID" value="XM_020189663.1"/>
</dbReference>
<evidence type="ECO:0000256" key="1">
    <source>
        <dbReference type="ARBA" id="ARBA00004123"/>
    </source>
</evidence>
<dbReference type="PROSITE" id="PS52002">
    <property type="entry name" value="SM"/>
    <property type="match status" value="1"/>
</dbReference>
<comment type="subcellular location">
    <subcellularLocation>
        <location evidence="2">Cytoplasm</location>
    </subcellularLocation>
    <subcellularLocation>
        <location evidence="1">Nucleus</location>
    </subcellularLocation>
</comment>